<dbReference type="InterPro" id="IPR002496">
    <property type="entry name" value="PRib_AMP_CycHydrolase_dom"/>
</dbReference>
<evidence type="ECO:0000313" key="17">
    <source>
        <dbReference type="EMBL" id="RUO78756.1"/>
    </source>
</evidence>
<dbReference type="PANTHER" id="PTHR42945:SF9">
    <property type="entry name" value="HISTIDINE BIOSYNTHESIS BIFUNCTIONAL PROTEIN HISIE"/>
    <property type="match status" value="1"/>
</dbReference>
<dbReference type="FunFam" id="1.10.287.1080:FF:000002">
    <property type="entry name" value="Histidine biosynthesis bifunctional protein HisIE"/>
    <property type="match status" value="1"/>
</dbReference>
<evidence type="ECO:0000256" key="14">
    <source>
        <dbReference type="ARBA" id="ARBA00023268"/>
    </source>
</evidence>
<evidence type="ECO:0000256" key="10">
    <source>
        <dbReference type="ARBA" id="ARBA00022741"/>
    </source>
</evidence>
<dbReference type="HAMAP" id="MF_01019">
    <property type="entry name" value="HisIE"/>
    <property type="match status" value="1"/>
</dbReference>
<evidence type="ECO:0000256" key="9">
    <source>
        <dbReference type="ARBA" id="ARBA00022605"/>
    </source>
</evidence>
<reference evidence="17 18" key="1">
    <citation type="journal article" date="2011" name="Front. Microbiol.">
        <title>Genomic signatures of strain selection and enhancement in Bacillus atrophaeus var. globigii, a historical biowarfare simulant.</title>
        <authorList>
            <person name="Gibbons H.S."/>
            <person name="Broomall S.M."/>
            <person name="McNew L.A."/>
            <person name="Daligault H."/>
            <person name="Chapman C."/>
            <person name="Bruce D."/>
            <person name="Karavis M."/>
            <person name="Krepps M."/>
            <person name="McGregor P.A."/>
            <person name="Hong C."/>
            <person name="Park K.H."/>
            <person name="Akmal A."/>
            <person name="Feldman A."/>
            <person name="Lin J.S."/>
            <person name="Chang W.E."/>
            <person name="Higgs B.W."/>
            <person name="Demirev P."/>
            <person name="Lindquist J."/>
            <person name="Liem A."/>
            <person name="Fochler E."/>
            <person name="Read T.D."/>
            <person name="Tapia R."/>
            <person name="Johnson S."/>
            <person name="Bishop-Lilly K.A."/>
            <person name="Detter C."/>
            <person name="Han C."/>
            <person name="Sozhamannan S."/>
            <person name="Rosenzweig C.N."/>
            <person name="Skowronski E.W."/>
        </authorList>
    </citation>
    <scope>NUCLEOTIDE SEQUENCE [LARGE SCALE GENOMIC DNA]</scope>
    <source>
        <strain evidence="17 18">CC-PW-9</strain>
    </source>
</reference>
<proteinExistence type="inferred from homology"/>
<dbReference type="NCBIfam" id="NF002747">
    <property type="entry name" value="PRK02759.1"/>
    <property type="match status" value="1"/>
</dbReference>
<evidence type="ECO:0000256" key="15">
    <source>
        <dbReference type="HAMAP-Rule" id="MF_01019"/>
    </source>
</evidence>
<evidence type="ECO:0000256" key="6">
    <source>
        <dbReference type="ARBA" id="ARBA00007731"/>
    </source>
</evidence>
<dbReference type="Gene3D" id="3.10.20.810">
    <property type="entry name" value="Phosphoribosyl-AMP cyclohydrolase"/>
    <property type="match status" value="1"/>
</dbReference>
<comment type="similarity">
    <text evidence="7 15">In the N-terminal section; belongs to the PRA-CH family.</text>
</comment>
<feature type="region of interest" description="Phosphoribosyl-ATP pyrophosphohydrolase" evidence="15">
    <location>
        <begin position="114"/>
        <end position="202"/>
    </location>
</feature>
<protein>
    <recommendedName>
        <fullName evidence="15">Histidine biosynthesis bifunctional protein HisIE</fullName>
    </recommendedName>
    <domain>
        <recommendedName>
            <fullName evidence="15">Phosphoribosyl-AMP cyclohydrolase</fullName>
            <shortName evidence="15">PRA-CH</shortName>
            <ecNumber evidence="15">3.5.4.19</ecNumber>
        </recommendedName>
    </domain>
    <domain>
        <recommendedName>
            <fullName evidence="15">Phosphoribosyl-ATP pyrophosphatase</fullName>
            <shortName evidence="15">PRA-PH</shortName>
            <ecNumber evidence="15">3.6.1.31</ecNumber>
        </recommendedName>
    </domain>
</protein>
<feature type="domain" description="Phosphoribosyl-AMP cyclohydrolase" evidence="16">
    <location>
        <begin position="34"/>
        <end position="106"/>
    </location>
</feature>
<keyword evidence="10 15" id="KW-0547">Nucleotide-binding</keyword>
<sequence>MQVTLDNYAELAWQKMQQQLPCIVQDSLTGTVLMQGYVTPEAVAETLQSGWVTFFSRSKQRLWTKGEQSGNRLQLVSLHSDCDNDSLLALVEPLGPTCHLGTNSCFAEASAPLLQQLEQTIVQRQQQASSASYTAKLLQQGINKVAQKVGEEGVEVALAAVAEDRDALLNESADLLFHLLLALRARDCELKDVLAVLAERRR</sequence>
<dbReference type="Gene3D" id="1.10.287.1080">
    <property type="entry name" value="MazG-like"/>
    <property type="match status" value="1"/>
</dbReference>
<dbReference type="Pfam" id="PF01503">
    <property type="entry name" value="PRA-PH"/>
    <property type="match status" value="1"/>
</dbReference>
<dbReference type="InterPro" id="IPR021130">
    <property type="entry name" value="PRib-ATP_PPHydrolase-like"/>
</dbReference>
<evidence type="ECO:0000256" key="5">
    <source>
        <dbReference type="ARBA" id="ARBA00005204"/>
    </source>
</evidence>
<dbReference type="CDD" id="cd11534">
    <property type="entry name" value="NTP-PPase_HisIE_like"/>
    <property type="match status" value="1"/>
</dbReference>
<evidence type="ECO:0000256" key="13">
    <source>
        <dbReference type="ARBA" id="ARBA00023102"/>
    </source>
</evidence>
<dbReference type="FunFam" id="3.10.20.810:FF:000001">
    <property type="entry name" value="Histidine biosynthesis bifunctional protein HisIE"/>
    <property type="match status" value="1"/>
</dbReference>
<dbReference type="GO" id="GO:0004636">
    <property type="term" value="F:phosphoribosyl-ATP diphosphatase activity"/>
    <property type="evidence" value="ECO:0007669"/>
    <property type="project" value="UniProtKB-UniRule"/>
</dbReference>
<organism evidence="17 18">
    <name type="scientific">Idiomarina tyrosinivorans</name>
    <dbReference type="NCBI Taxonomy" id="1445662"/>
    <lineage>
        <taxon>Bacteria</taxon>
        <taxon>Pseudomonadati</taxon>
        <taxon>Pseudomonadota</taxon>
        <taxon>Gammaproteobacteria</taxon>
        <taxon>Alteromonadales</taxon>
        <taxon>Idiomarinaceae</taxon>
        <taxon>Idiomarina</taxon>
    </lineage>
</organism>
<comment type="subcellular location">
    <subcellularLocation>
        <location evidence="3 15">Cytoplasm</location>
    </subcellularLocation>
</comment>
<comment type="catalytic activity">
    <reaction evidence="2 15">
        <text>1-(5-phospho-beta-D-ribosyl)-ATP + H2O = 1-(5-phospho-beta-D-ribosyl)-5'-AMP + diphosphate + H(+)</text>
        <dbReference type="Rhea" id="RHEA:22828"/>
        <dbReference type="ChEBI" id="CHEBI:15377"/>
        <dbReference type="ChEBI" id="CHEBI:15378"/>
        <dbReference type="ChEBI" id="CHEBI:33019"/>
        <dbReference type="ChEBI" id="CHEBI:59457"/>
        <dbReference type="ChEBI" id="CHEBI:73183"/>
        <dbReference type="EC" id="3.6.1.31"/>
    </reaction>
</comment>
<dbReference type="GO" id="GO:0004635">
    <property type="term" value="F:phosphoribosyl-AMP cyclohydrolase activity"/>
    <property type="evidence" value="ECO:0007669"/>
    <property type="project" value="UniProtKB-UniRule"/>
</dbReference>
<keyword evidence="11 15" id="KW-0378">Hydrolase</keyword>
<keyword evidence="13 15" id="KW-0368">Histidine biosynthesis</keyword>
<dbReference type="EC" id="3.5.4.19" evidence="15"/>
<dbReference type="GO" id="GO:0005737">
    <property type="term" value="C:cytoplasm"/>
    <property type="evidence" value="ECO:0007669"/>
    <property type="project" value="UniProtKB-SubCell"/>
</dbReference>
<evidence type="ECO:0000256" key="1">
    <source>
        <dbReference type="ARBA" id="ARBA00000024"/>
    </source>
</evidence>
<evidence type="ECO:0000256" key="2">
    <source>
        <dbReference type="ARBA" id="ARBA00001460"/>
    </source>
</evidence>
<dbReference type="UniPathway" id="UPA00031">
    <property type="reaction ID" value="UER00007"/>
</dbReference>
<dbReference type="EC" id="3.6.1.31" evidence="15"/>
<evidence type="ECO:0000259" key="16">
    <source>
        <dbReference type="Pfam" id="PF01502"/>
    </source>
</evidence>
<dbReference type="SUPFAM" id="SSF101386">
    <property type="entry name" value="all-alpha NTP pyrophosphatases"/>
    <property type="match status" value="1"/>
</dbReference>
<feature type="region of interest" description="Phosphoribosyl-AMP cyclohydrolase" evidence="15">
    <location>
        <begin position="1"/>
        <end position="113"/>
    </location>
</feature>
<evidence type="ECO:0000256" key="3">
    <source>
        <dbReference type="ARBA" id="ARBA00004496"/>
    </source>
</evidence>
<accession>A0A432ZLA2</accession>
<name>A0A432ZLA2_9GAMM</name>
<dbReference type="AlphaFoldDB" id="A0A432ZLA2"/>
<dbReference type="EMBL" id="PIQH01000010">
    <property type="protein sequence ID" value="RUO78756.1"/>
    <property type="molecule type" value="Genomic_DNA"/>
</dbReference>
<dbReference type="Pfam" id="PF01502">
    <property type="entry name" value="PRA-CH"/>
    <property type="match status" value="1"/>
</dbReference>
<dbReference type="HAMAP" id="MF_01020">
    <property type="entry name" value="HisE"/>
    <property type="match status" value="1"/>
</dbReference>
<dbReference type="OrthoDB" id="9795769at2"/>
<keyword evidence="18" id="KW-1185">Reference proteome</keyword>
<dbReference type="InterPro" id="IPR038019">
    <property type="entry name" value="PRib_AMP_CycHydrolase_sf"/>
</dbReference>
<dbReference type="Proteomes" id="UP000287996">
    <property type="component" value="Unassembled WGS sequence"/>
</dbReference>
<dbReference type="InterPro" id="IPR023019">
    <property type="entry name" value="His_synth_HisIE"/>
</dbReference>
<dbReference type="GO" id="GO:0000105">
    <property type="term" value="P:L-histidine biosynthetic process"/>
    <property type="evidence" value="ECO:0007669"/>
    <property type="project" value="UniProtKB-UniRule"/>
</dbReference>
<evidence type="ECO:0000256" key="12">
    <source>
        <dbReference type="ARBA" id="ARBA00022840"/>
    </source>
</evidence>
<evidence type="ECO:0000256" key="8">
    <source>
        <dbReference type="ARBA" id="ARBA00022490"/>
    </source>
</evidence>
<comment type="similarity">
    <text evidence="6 15">In the C-terminal section; belongs to the PRA-PH family.</text>
</comment>
<keyword evidence="8 15" id="KW-0963">Cytoplasm</keyword>
<dbReference type="PANTHER" id="PTHR42945">
    <property type="entry name" value="HISTIDINE BIOSYNTHESIS BIFUNCTIONAL PROTEIN"/>
    <property type="match status" value="1"/>
</dbReference>
<comment type="catalytic activity">
    <reaction evidence="1 15">
        <text>1-(5-phospho-beta-D-ribosyl)-5'-AMP + H2O = 1-(5-phospho-beta-D-ribosyl)-5-[(5-phospho-beta-D-ribosylamino)methylideneamino]imidazole-4-carboxamide</text>
        <dbReference type="Rhea" id="RHEA:20049"/>
        <dbReference type="ChEBI" id="CHEBI:15377"/>
        <dbReference type="ChEBI" id="CHEBI:58435"/>
        <dbReference type="ChEBI" id="CHEBI:59457"/>
        <dbReference type="EC" id="3.5.4.19"/>
    </reaction>
</comment>
<dbReference type="GO" id="GO:0005524">
    <property type="term" value="F:ATP binding"/>
    <property type="evidence" value="ECO:0007669"/>
    <property type="project" value="UniProtKB-KW"/>
</dbReference>
<comment type="caution">
    <text evidence="17">The sequence shown here is derived from an EMBL/GenBank/DDBJ whole genome shotgun (WGS) entry which is preliminary data.</text>
</comment>
<evidence type="ECO:0000313" key="18">
    <source>
        <dbReference type="Proteomes" id="UP000287996"/>
    </source>
</evidence>
<evidence type="ECO:0000256" key="11">
    <source>
        <dbReference type="ARBA" id="ARBA00022801"/>
    </source>
</evidence>
<keyword evidence="9 15" id="KW-0028">Amino-acid biosynthesis</keyword>
<keyword evidence="14 15" id="KW-0511">Multifunctional enzyme</keyword>
<keyword evidence="12 15" id="KW-0067">ATP-binding</keyword>
<dbReference type="SUPFAM" id="SSF141734">
    <property type="entry name" value="HisI-like"/>
    <property type="match status" value="1"/>
</dbReference>
<dbReference type="InterPro" id="IPR008179">
    <property type="entry name" value="HisE"/>
</dbReference>
<dbReference type="RefSeq" id="WP_126842537.1">
    <property type="nucleotide sequence ID" value="NZ_PIQH01000010.1"/>
</dbReference>
<comment type="pathway">
    <text evidence="4 15">Amino-acid biosynthesis; L-histidine biosynthesis; L-histidine from 5-phospho-alpha-D-ribose 1-diphosphate: step 3/9.</text>
</comment>
<evidence type="ECO:0000256" key="7">
    <source>
        <dbReference type="ARBA" id="ARBA00008299"/>
    </source>
</evidence>
<gene>
    <name evidence="15" type="primary">hisI</name>
    <name evidence="15" type="synonym">hisIE</name>
    <name evidence="17" type="ORF">CWI84_10470</name>
</gene>
<comment type="pathway">
    <text evidence="5 15">Amino-acid biosynthesis; L-histidine biosynthesis; L-histidine from 5-phospho-alpha-D-ribose 1-diphosphate: step 2/9.</text>
</comment>
<evidence type="ECO:0000256" key="4">
    <source>
        <dbReference type="ARBA" id="ARBA00005169"/>
    </source>
</evidence>
<dbReference type="NCBIfam" id="TIGR03188">
    <property type="entry name" value="histidine_hisI"/>
    <property type="match status" value="1"/>
</dbReference>